<gene>
    <name evidence="4" type="ORF">NOR_07223</name>
</gene>
<comment type="caution">
    <text evidence="4">The sequence shown here is derived from an EMBL/GenBank/DDBJ whole genome shotgun (WGS) entry which is preliminary data.</text>
</comment>
<accession>A0A166YS67</accession>
<keyword evidence="5" id="KW-1185">Reference proteome</keyword>
<feature type="domain" description="Fido" evidence="3">
    <location>
        <begin position="178"/>
        <end position="333"/>
    </location>
</feature>
<evidence type="ECO:0000313" key="5">
    <source>
        <dbReference type="Proteomes" id="UP000243498"/>
    </source>
</evidence>
<dbReference type="PANTHER" id="PTHR13504:SF38">
    <property type="entry name" value="FIDO DOMAIN-CONTAINING PROTEIN"/>
    <property type="match status" value="1"/>
</dbReference>
<dbReference type="InterPro" id="IPR036597">
    <property type="entry name" value="Fido-like_dom_sf"/>
</dbReference>
<sequence>MDNAVSIGNIFASGWPPWHSIRLAPPVDFTFTIRLAEHLQDEQLRLQLSEDTAGTADTAAIIAAVRRESQRDGTPFAEVWERLERSLATLVYGSNMIESAGSNFRITMEICHEIFRGQVVDAHIDERDPTYQEHLENLAETHRKSDMHGVVRSRQEIIGHAKALNFLIDRIILSNMAWSEELLLETHMILYEGIDDDIAPGKYRDHEVAVCYSKPGEKKKKRSVCMRASVVARYMKDMVAHLNDDILEAETSGELDPYTLAARYHHQFVMIHPFGDGNGRMSRIILNTLLLQYAGHVAPFGGEGNDRDDYLEIVRRGGTVFNQEDMEVDFGEQTSHYEFTKFVLTKSRAELAQMWAWASRRQKEDNI</sequence>
<name>A0A166YS67_METRR</name>
<dbReference type="OrthoDB" id="4935535at2759"/>
<dbReference type="STRING" id="1081105.A0A166YS67"/>
<evidence type="ECO:0000256" key="2">
    <source>
        <dbReference type="PIRSR" id="PIRSR640198-2"/>
    </source>
</evidence>
<dbReference type="AlphaFoldDB" id="A0A166YS67"/>
<dbReference type="OMA" id="MKSMFHE"/>
<reference evidence="4 5" key="1">
    <citation type="journal article" date="2016" name="Genome Biol. Evol.">
        <title>Divergent and convergent evolution of fungal pathogenicity.</title>
        <authorList>
            <person name="Shang Y."/>
            <person name="Xiao G."/>
            <person name="Zheng P."/>
            <person name="Cen K."/>
            <person name="Zhan S."/>
            <person name="Wang C."/>
        </authorList>
    </citation>
    <scope>NUCLEOTIDE SEQUENCE [LARGE SCALE GENOMIC DNA]</scope>
    <source>
        <strain evidence="4 5">RCEF 4871</strain>
    </source>
</reference>
<dbReference type="InterPro" id="IPR003812">
    <property type="entry name" value="Fido"/>
</dbReference>
<evidence type="ECO:0000313" key="4">
    <source>
        <dbReference type="EMBL" id="OAA37207.1"/>
    </source>
</evidence>
<dbReference type="PROSITE" id="PS51459">
    <property type="entry name" value="FIDO"/>
    <property type="match status" value="1"/>
</dbReference>
<dbReference type="Proteomes" id="UP000243498">
    <property type="component" value="Unassembled WGS sequence"/>
</dbReference>
<dbReference type="InterPro" id="IPR040198">
    <property type="entry name" value="Fido_containing"/>
</dbReference>
<protein>
    <submittedName>
        <fullName evidence="4">Filamentation induced by cAMP/death on curing-related protein</fullName>
    </submittedName>
</protein>
<keyword evidence="2" id="KW-0547">Nucleotide-binding</keyword>
<keyword evidence="2" id="KW-0067">ATP-binding</keyword>
<dbReference type="PANTHER" id="PTHR13504">
    <property type="entry name" value="FIDO DOMAIN-CONTAINING PROTEIN DDB_G0283145"/>
    <property type="match status" value="1"/>
</dbReference>
<proteinExistence type="predicted"/>
<feature type="active site" evidence="1">
    <location>
        <position position="272"/>
    </location>
</feature>
<feature type="binding site" evidence="2">
    <location>
        <begin position="276"/>
        <end position="283"/>
    </location>
    <ligand>
        <name>ATP</name>
        <dbReference type="ChEBI" id="CHEBI:30616"/>
    </ligand>
</feature>
<dbReference type="GO" id="GO:0005524">
    <property type="term" value="F:ATP binding"/>
    <property type="evidence" value="ECO:0007669"/>
    <property type="project" value="UniProtKB-KW"/>
</dbReference>
<dbReference type="Gene3D" id="1.10.3290.10">
    <property type="entry name" value="Fido-like domain"/>
    <property type="match status" value="1"/>
</dbReference>
<evidence type="ECO:0000256" key="1">
    <source>
        <dbReference type="PIRSR" id="PIRSR640198-1"/>
    </source>
</evidence>
<organism evidence="4 5">
    <name type="scientific">Metarhizium rileyi (strain RCEF 4871)</name>
    <name type="common">Nomuraea rileyi</name>
    <dbReference type="NCBI Taxonomy" id="1649241"/>
    <lineage>
        <taxon>Eukaryota</taxon>
        <taxon>Fungi</taxon>
        <taxon>Dikarya</taxon>
        <taxon>Ascomycota</taxon>
        <taxon>Pezizomycotina</taxon>
        <taxon>Sordariomycetes</taxon>
        <taxon>Hypocreomycetidae</taxon>
        <taxon>Hypocreales</taxon>
        <taxon>Clavicipitaceae</taxon>
        <taxon>Metarhizium</taxon>
    </lineage>
</organism>
<evidence type="ECO:0000259" key="3">
    <source>
        <dbReference type="PROSITE" id="PS51459"/>
    </source>
</evidence>
<dbReference type="SUPFAM" id="SSF140931">
    <property type="entry name" value="Fic-like"/>
    <property type="match status" value="1"/>
</dbReference>
<dbReference type="Pfam" id="PF02661">
    <property type="entry name" value="Fic"/>
    <property type="match status" value="1"/>
</dbReference>
<dbReference type="EMBL" id="AZHC01000031">
    <property type="protein sequence ID" value="OAA37207.1"/>
    <property type="molecule type" value="Genomic_DNA"/>
</dbReference>